<evidence type="ECO:0000259" key="2">
    <source>
        <dbReference type="Pfam" id="PF00646"/>
    </source>
</evidence>
<evidence type="ECO:0000313" key="4">
    <source>
        <dbReference type="Proteomes" id="UP001205105"/>
    </source>
</evidence>
<dbReference type="AlphaFoldDB" id="A0AAD5DP42"/>
<name>A0AAD5DP42_9CHLO</name>
<dbReference type="GO" id="GO:0005930">
    <property type="term" value="C:axoneme"/>
    <property type="evidence" value="ECO:0007669"/>
    <property type="project" value="UniProtKB-SubCell"/>
</dbReference>
<dbReference type="Proteomes" id="UP001205105">
    <property type="component" value="Unassembled WGS sequence"/>
</dbReference>
<gene>
    <name evidence="3" type="ORF">COHA_004747</name>
</gene>
<dbReference type="EMBL" id="JADXDR010000062">
    <property type="protein sequence ID" value="KAI7841577.1"/>
    <property type="molecule type" value="Genomic_DNA"/>
</dbReference>
<keyword evidence="4" id="KW-1185">Reference proteome</keyword>
<comment type="subcellular location">
    <subcellularLocation>
        <location evidence="1">Cytoplasm</location>
        <location evidence="1">Cytoskeleton</location>
        <location evidence="1">Cilium axoneme</location>
    </subcellularLocation>
</comment>
<organism evidence="3 4">
    <name type="scientific">Chlorella ohadii</name>
    <dbReference type="NCBI Taxonomy" id="2649997"/>
    <lineage>
        <taxon>Eukaryota</taxon>
        <taxon>Viridiplantae</taxon>
        <taxon>Chlorophyta</taxon>
        <taxon>core chlorophytes</taxon>
        <taxon>Trebouxiophyceae</taxon>
        <taxon>Chlorellales</taxon>
        <taxon>Chlorellaceae</taxon>
        <taxon>Chlorella clade</taxon>
        <taxon>Chlorella</taxon>
    </lineage>
</organism>
<evidence type="ECO:0000256" key="1">
    <source>
        <dbReference type="ARBA" id="ARBA00004430"/>
    </source>
</evidence>
<protein>
    <recommendedName>
        <fullName evidence="2">F-box domain-containing protein</fullName>
    </recommendedName>
</protein>
<comment type="caution">
    <text evidence="3">The sequence shown here is derived from an EMBL/GenBank/DDBJ whole genome shotgun (WGS) entry which is preliminary data.</text>
</comment>
<dbReference type="InterPro" id="IPR036047">
    <property type="entry name" value="F-box-like_dom_sf"/>
</dbReference>
<dbReference type="SUPFAM" id="SSF81383">
    <property type="entry name" value="F-box domain"/>
    <property type="match status" value="1"/>
</dbReference>
<sequence>MESMQRPGSTKASLGALKMLSDDLLLAVFERVPLLDRHRTLALVCRHWAELVHAPQLLTSLDVRMEEWQTGAAAGRHILRRLRPLCDWMVHRAGYHVQRLQLQLSAPHYRMEGSMAVECAALCVAAVTACSSVADLQLDLGCMALPLSSWLRPLAGSLRHLSYSCHVRSAVEVTGSLTYLTALQALELAERCDGITFHPGAQLPASLTCLFLNLYTHEPDDQHSVPHQLASLTRLRQLTLQFPQCGRNGYAPLRHLTTLTRLMLEVEVHALPSCLSRLKLLRDLRIYSWNEGMPAHEAAALAPSLPSLQQLTRLDVYMDHEVPTTALTALTNLHTMRWESHTVSAGAALPPGAWVRGLRTLLLTAQLVAASLPALSAAEQLERLGTVDRTSADQLLLPGIIAFAAERPRLRLLVLLHTELRAHASDAAQQVQRRRADLQIVVGSETGMDLLFDGDA</sequence>
<accession>A0AAD5DP42</accession>
<dbReference type="Pfam" id="PF00646">
    <property type="entry name" value="F-box"/>
    <property type="match status" value="1"/>
</dbReference>
<dbReference type="Gene3D" id="3.80.10.10">
    <property type="entry name" value="Ribonuclease Inhibitor"/>
    <property type="match status" value="1"/>
</dbReference>
<dbReference type="InterPro" id="IPR032675">
    <property type="entry name" value="LRR_dom_sf"/>
</dbReference>
<dbReference type="Gene3D" id="1.20.1280.50">
    <property type="match status" value="1"/>
</dbReference>
<evidence type="ECO:0000313" key="3">
    <source>
        <dbReference type="EMBL" id="KAI7841577.1"/>
    </source>
</evidence>
<reference evidence="3" key="1">
    <citation type="submission" date="2020-11" db="EMBL/GenBank/DDBJ databases">
        <title>Chlorella ohadii genome sequencing and assembly.</title>
        <authorList>
            <person name="Murik O."/>
            <person name="Treves H."/>
            <person name="Kedem I."/>
            <person name="Shotland Y."/>
            <person name="Kaplan A."/>
        </authorList>
    </citation>
    <scope>NUCLEOTIDE SEQUENCE</scope>
    <source>
        <strain evidence="3">1</strain>
    </source>
</reference>
<dbReference type="InterPro" id="IPR001810">
    <property type="entry name" value="F-box_dom"/>
</dbReference>
<feature type="domain" description="F-box" evidence="2">
    <location>
        <begin position="19"/>
        <end position="57"/>
    </location>
</feature>
<dbReference type="SUPFAM" id="SSF52047">
    <property type="entry name" value="RNI-like"/>
    <property type="match status" value="1"/>
</dbReference>
<proteinExistence type="predicted"/>